<evidence type="ECO:0000313" key="1">
    <source>
        <dbReference type="EMBL" id="MBW84027.1"/>
    </source>
</evidence>
<protein>
    <submittedName>
        <fullName evidence="1">Uncharacterized protein</fullName>
    </submittedName>
</protein>
<name>A0A2P2IS58_RHIMU</name>
<reference evidence="1" key="1">
    <citation type="submission" date="2018-02" db="EMBL/GenBank/DDBJ databases">
        <title>Rhizophora mucronata_Transcriptome.</title>
        <authorList>
            <person name="Meera S.P."/>
            <person name="Sreeshan A."/>
            <person name="Augustine A."/>
        </authorList>
    </citation>
    <scope>NUCLEOTIDE SEQUENCE</scope>
    <source>
        <tissue evidence="1">Leaf</tissue>
    </source>
</reference>
<proteinExistence type="predicted"/>
<organism evidence="1">
    <name type="scientific">Rhizophora mucronata</name>
    <name type="common">Asiatic mangrove</name>
    <dbReference type="NCBI Taxonomy" id="61149"/>
    <lineage>
        <taxon>Eukaryota</taxon>
        <taxon>Viridiplantae</taxon>
        <taxon>Streptophyta</taxon>
        <taxon>Embryophyta</taxon>
        <taxon>Tracheophyta</taxon>
        <taxon>Spermatophyta</taxon>
        <taxon>Magnoliopsida</taxon>
        <taxon>eudicotyledons</taxon>
        <taxon>Gunneridae</taxon>
        <taxon>Pentapetalae</taxon>
        <taxon>rosids</taxon>
        <taxon>fabids</taxon>
        <taxon>Malpighiales</taxon>
        <taxon>Rhizophoraceae</taxon>
        <taxon>Rhizophora</taxon>
    </lineage>
</organism>
<dbReference type="EMBL" id="GGEC01003544">
    <property type="protein sequence ID" value="MBW84027.1"/>
    <property type="molecule type" value="Transcribed_RNA"/>
</dbReference>
<accession>A0A2P2IS58</accession>
<sequence length="54" mass="6320">MKTSHKFYVALYFENPSSVKVHQSHLLFPPFTDLFIVWDIYSVTEKNLRAFGGL</sequence>
<dbReference type="AlphaFoldDB" id="A0A2P2IS58"/>